<evidence type="ECO:0000313" key="1">
    <source>
        <dbReference type="EMBL" id="GAA2656335.1"/>
    </source>
</evidence>
<evidence type="ECO:0000313" key="2">
    <source>
        <dbReference type="Proteomes" id="UP001500994"/>
    </source>
</evidence>
<gene>
    <name evidence="1" type="ORF">GCM10009864_22880</name>
</gene>
<dbReference type="EMBL" id="BAAARK010000005">
    <property type="protein sequence ID" value="GAA2656335.1"/>
    <property type="molecule type" value="Genomic_DNA"/>
</dbReference>
<reference evidence="2" key="1">
    <citation type="journal article" date="2019" name="Int. J. Syst. Evol. Microbiol.">
        <title>The Global Catalogue of Microorganisms (GCM) 10K type strain sequencing project: providing services to taxonomists for standard genome sequencing and annotation.</title>
        <authorList>
            <consortium name="The Broad Institute Genomics Platform"/>
            <consortium name="The Broad Institute Genome Sequencing Center for Infectious Disease"/>
            <person name="Wu L."/>
            <person name="Ma J."/>
        </authorList>
    </citation>
    <scope>NUCLEOTIDE SEQUENCE [LARGE SCALE GENOMIC DNA]</scope>
    <source>
        <strain evidence="2">JCM 16374</strain>
    </source>
</reference>
<name>A0ABP6E1Q4_9ACTN</name>
<keyword evidence="2" id="KW-1185">Reference proteome</keyword>
<protein>
    <submittedName>
        <fullName evidence="1">Uncharacterized protein</fullName>
    </submittedName>
</protein>
<organism evidence="1 2">
    <name type="scientific">Streptomyces lunalinharesii</name>
    <dbReference type="NCBI Taxonomy" id="333384"/>
    <lineage>
        <taxon>Bacteria</taxon>
        <taxon>Bacillati</taxon>
        <taxon>Actinomycetota</taxon>
        <taxon>Actinomycetes</taxon>
        <taxon>Kitasatosporales</taxon>
        <taxon>Streptomycetaceae</taxon>
        <taxon>Streptomyces</taxon>
    </lineage>
</organism>
<proteinExistence type="predicted"/>
<accession>A0ABP6E1Q4</accession>
<dbReference type="Proteomes" id="UP001500994">
    <property type="component" value="Unassembled WGS sequence"/>
</dbReference>
<sequence>MDNSGGTCDADLRGGDAHALGKGVNLADPLHGGEQLVHDVLGYVSFGWQIEGAGRFGEDAGAALDDPEVSHLLAGPHVNHLNSP</sequence>
<comment type="caution">
    <text evidence="1">The sequence shown here is derived from an EMBL/GenBank/DDBJ whole genome shotgun (WGS) entry which is preliminary data.</text>
</comment>